<dbReference type="KEGG" id="sroi:IAG44_24540"/>
<proteinExistence type="predicted"/>
<name>A0A7H0IHK5_9ACTN</name>
<protein>
    <submittedName>
        <fullName evidence="3">Translation initiation factor IF-2</fullName>
    </submittedName>
</protein>
<keyword evidence="4" id="KW-1185">Reference proteome</keyword>
<feature type="region of interest" description="Disordered" evidence="2">
    <location>
        <begin position="200"/>
        <end position="255"/>
    </location>
</feature>
<keyword evidence="3" id="KW-0648">Protein biosynthesis</keyword>
<feature type="compositionally biased region" description="Low complexity" evidence="2">
    <location>
        <begin position="410"/>
        <end position="419"/>
    </location>
</feature>
<dbReference type="InterPro" id="IPR036689">
    <property type="entry name" value="ESAT-6-like_sf"/>
</dbReference>
<feature type="region of interest" description="Disordered" evidence="2">
    <location>
        <begin position="363"/>
        <end position="523"/>
    </location>
</feature>
<keyword evidence="3" id="KW-0396">Initiation factor</keyword>
<feature type="compositionally biased region" description="Polar residues" evidence="2">
    <location>
        <begin position="463"/>
        <end position="479"/>
    </location>
</feature>
<feature type="compositionally biased region" description="Gly residues" evidence="2">
    <location>
        <begin position="447"/>
        <end position="460"/>
    </location>
</feature>
<gene>
    <name evidence="3" type="ORF">IAG44_24540</name>
</gene>
<dbReference type="Proteomes" id="UP000516052">
    <property type="component" value="Chromosome"/>
</dbReference>
<accession>A0A7H0IHK5</accession>
<dbReference type="GO" id="GO:0003743">
    <property type="term" value="F:translation initiation factor activity"/>
    <property type="evidence" value="ECO:0007669"/>
    <property type="project" value="UniProtKB-KW"/>
</dbReference>
<dbReference type="SUPFAM" id="SSF140453">
    <property type="entry name" value="EsxAB dimer-like"/>
    <property type="match status" value="1"/>
</dbReference>
<evidence type="ECO:0000313" key="3">
    <source>
        <dbReference type="EMBL" id="QNP72271.1"/>
    </source>
</evidence>
<dbReference type="Gene3D" id="1.20.1260.20">
    <property type="entry name" value="PPE superfamily"/>
    <property type="match status" value="1"/>
</dbReference>
<organism evidence="3 4">
    <name type="scientific">Streptomyces roseirectus</name>
    <dbReference type="NCBI Taxonomy" id="2768066"/>
    <lineage>
        <taxon>Bacteria</taxon>
        <taxon>Bacillati</taxon>
        <taxon>Actinomycetota</taxon>
        <taxon>Actinomycetes</taxon>
        <taxon>Kitasatosporales</taxon>
        <taxon>Streptomycetaceae</taxon>
        <taxon>Streptomyces</taxon>
    </lineage>
</organism>
<evidence type="ECO:0000313" key="4">
    <source>
        <dbReference type="Proteomes" id="UP000516052"/>
    </source>
</evidence>
<dbReference type="EMBL" id="CP060828">
    <property type="protein sequence ID" value="QNP72271.1"/>
    <property type="molecule type" value="Genomic_DNA"/>
</dbReference>
<feature type="coiled-coil region" evidence="1">
    <location>
        <begin position="136"/>
        <end position="163"/>
    </location>
</feature>
<evidence type="ECO:0000256" key="1">
    <source>
        <dbReference type="SAM" id="Coils"/>
    </source>
</evidence>
<keyword evidence="1" id="KW-0175">Coiled coil</keyword>
<dbReference type="InterPro" id="IPR038332">
    <property type="entry name" value="PPE_sf"/>
</dbReference>
<evidence type="ECO:0000256" key="2">
    <source>
        <dbReference type="SAM" id="MobiDB-lite"/>
    </source>
</evidence>
<sequence length="523" mass="52448">MRDAQSSGGTFFDGMSHEQMLAWLDQANAGVVSGAADRLKKAATEIQSIADELKVRPQWVAWKGEGADAFRTWAADLANATLRLSDFSRDSGTWLSHASDAISLAQSAIPRDLPGATANLAAANAAHNDPDAASIASKSSAELAALKADREKVRLEAATQMNKLAQSYSWSATQLNSLERPKLPPPPKAFLPPDVRAVDSMRDKAPTGDSGSAGGGSALGSVSTSRGVTGDGSTTGKSPERHASGASAPLPHASVDAVLPPTRTAIDSVGTLPSQTPVQVPHTPVDPGPLKGGVQQSLLAPPLFGTGQVLPGNNPVVQGRATGAGTIPMPSTSQGTGTATPVGRIPNGVGGGNGIVGGRPVLPSESRPTGAIPRGTVVGGEGVQARGPMGQTTGMTNPVGRAAGVSGATSGNRPVSSPGGVVGGRPAVNSAVVGGDPARQPRRTGGRIPGSGAIGAGGEGTRNPTAGGTTSGGSCNAASPASRPPQGTPPAQTRNGSGRPYGVTEDEETWRRNQRPTVPPVVE</sequence>
<dbReference type="AlphaFoldDB" id="A0A7H0IHK5"/>
<reference evidence="3 4" key="1">
    <citation type="submission" date="2020-08" db="EMBL/GenBank/DDBJ databases">
        <title>A novel species.</title>
        <authorList>
            <person name="Gao J."/>
        </authorList>
    </citation>
    <scope>NUCLEOTIDE SEQUENCE [LARGE SCALE GENOMIC DNA]</scope>
    <source>
        <strain evidence="3 4">CRXT-G-22</strain>
    </source>
</reference>